<sequence>MCFDMDFVRNHGIIQKLVLLGIAPVFLAPAPELAVLAQNLTCSTCALACGLSTHVDLHGSKRKSSNWGLWNQDARRSESIALSIINHMAKEAKKPGCLVAKGPLSAPSPADE</sequence>
<gene>
    <name evidence="1" type="ORF">VP1G_10756</name>
</gene>
<dbReference type="EMBL" id="KN714681">
    <property type="protein sequence ID" value="KUI55493.1"/>
    <property type="molecule type" value="Genomic_DNA"/>
</dbReference>
<name>A0A194UV03_CYTMA</name>
<organism evidence="1 2">
    <name type="scientific">Cytospora mali</name>
    <name type="common">Apple Valsa canker fungus</name>
    <name type="synonym">Valsa mali</name>
    <dbReference type="NCBI Taxonomy" id="578113"/>
    <lineage>
        <taxon>Eukaryota</taxon>
        <taxon>Fungi</taxon>
        <taxon>Dikarya</taxon>
        <taxon>Ascomycota</taxon>
        <taxon>Pezizomycotina</taxon>
        <taxon>Sordariomycetes</taxon>
        <taxon>Sordariomycetidae</taxon>
        <taxon>Diaporthales</taxon>
        <taxon>Cytosporaceae</taxon>
        <taxon>Cytospora</taxon>
    </lineage>
</organism>
<proteinExistence type="predicted"/>
<evidence type="ECO:0000313" key="2">
    <source>
        <dbReference type="Proteomes" id="UP000078576"/>
    </source>
</evidence>
<dbReference type="AlphaFoldDB" id="A0A194UV03"/>
<keyword evidence="2" id="KW-1185">Reference proteome</keyword>
<protein>
    <submittedName>
        <fullName evidence="1">Uncharacterized protein</fullName>
    </submittedName>
</protein>
<accession>A0A194UV03</accession>
<reference evidence="2" key="1">
    <citation type="submission" date="2014-12" db="EMBL/GenBank/DDBJ databases">
        <title>Genome Sequence of Valsa Canker Pathogens Uncovers a Specific Adaption of Colonization on Woody Bark.</title>
        <authorList>
            <person name="Yin Z."/>
            <person name="Liu H."/>
            <person name="Gao X."/>
            <person name="Li Z."/>
            <person name="Song N."/>
            <person name="Ke X."/>
            <person name="Dai Q."/>
            <person name="Wu Y."/>
            <person name="Sun Y."/>
            <person name="Xu J.-R."/>
            <person name="Kang Z.K."/>
            <person name="Wang L."/>
            <person name="Huang L."/>
        </authorList>
    </citation>
    <scope>NUCLEOTIDE SEQUENCE [LARGE SCALE GENOMIC DNA]</scope>
    <source>
        <strain evidence="2">SXYL134</strain>
    </source>
</reference>
<dbReference type="Proteomes" id="UP000078576">
    <property type="component" value="Unassembled WGS sequence"/>
</dbReference>
<evidence type="ECO:0000313" key="1">
    <source>
        <dbReference type="EMBL" id="KUI55493.1"/>
    </source>
</evidence>